<dbReference type="InterPro" id="IPR032808">
    <property type="entry name" value="DoxX"/>
</dbReference>
<evidence type="ECO:0000313" key="8">
    <source>
        <dbReference type="EMBL" id="OWJ58688.1"/>
    </source>
</evidence>
<protein>
    <recommendedName>
        <fullName evidence="10">DoxX family protein</fullName>
    </recommendedName>
</protein>
<keyword evidence="6 7" id="KW-0472">Membrane</keyword>
<evidence type="ECO:0000256" key="7">
    <source>
        <dbReference type="SAM" id="Phobius"/>
    </source>
</evidence>
<evidence type="ECO:0000256" key="1">
    <source>
        <dbReference type="ARBA" id="ARBA00004651"/>
    </source>
</evidence>
<proteinExistence type="inferred from homology"/>
<organism evidence="8 9">
    <name type="scientific">Inquilinus limosus</name>
    <dbReference type="NCBI Taxonomy" id="171674"/>
    <lineage>
        <taxon>Bacteria</taxon>
        <taxon>Pseudomonadati</taxon>
        <taxon>Pseudomonadota</taxon>
        <taxon>Alphaproteobacteria</taxon>
        <taxon>Rhodospirillales</taxon>
        <taxon>Rhodospirillaceae</taxon>
        <taxon>Inquilinus</taxon>
    </lineage>
</organism>
<feature type="transmembrane region" description="Helical" evidence="7">
    <location>
        <begin position="114"/>
        <end position="132"/>
    </location>
</feature>
<dbReference type="EMBL" id="NHON01000127">
    <property type="protein sequence ID" value="OWJ58688.1"/>
    <property type="molecule type" value="Genomic_DNA"/>
</dbReference>
<dbReference type="OrthoDB" id="7064507at2"/>
<name>A0A211Z097_9PROT</name>
<feature type="transmembrane region" description="Helical" evidence="7">
    <location>
        <begin position="84"/>
        <end position="102"/>
    </location>
</feature>
<feature type="transmembrane region" description="Helical" evidence="7">
    <location>
        <begin position="21"/>
        <end position="39"/>
    </location>
</feature>
<accession>A0A211Z097</accession>
<evidence type="ECO:0000256" key="3">
    <source>
        <dbReference type="ARBA" id="ARBA00022475"/>
    </source>
</evidence>
<dbReference type="Pfam" id="PF07681">
    <property type="entry name" value="DoxX"/>
    <property type="match status" value="1"/>
</dbReference>
<feature type="transmembrane region" description="Helical" evidence="7">
    <location>
        <begin position="59"/>
        <end position="77"/>
    </location>
</feature>
<evidence type="ECO:0000256" key="2">
    <source>
        <dbReference type="ARBA" id="ARBA00006679"/>
    </source>
</evidence>
<evidence type="ECO:0000313" key="9">
    <source>
        <dbReference type="Proteomes" id="UP000196655"/>
    </source>
</evidence>
<keyword evidence="3" id="KW-1003">Cell membrane</keyword>
<evidence type="ECO:0000256" key="6">
    <source>
        <dbReference type="ARBA" id="ARBA00023136"/>
    </source>
</evidence>
<keyword evidence="4 7" id="KW-0812">Transmembrane</keyword>
<gene>
    <name evidence="8" type="ORF">BWR60_33000</name>
</gene>
<evidence type="ECO:0000256" key="5">
    <source>
        <dbReference type="ARBA" id="ARBA00022989"/>
    </source>
</evidence>
<evidence type="ECO:0008006" key="10">
    <source>
        <dbReference type="Google" id="ProtNLM"/>
    </source>
</evidence>
<evidence type="ECO:0000256" key="4">
    <source>
        <dbReference type="ARBA" id="ARBA00022692"/>
    </source>
</evidence>
<comment type="caution">
    <text evidence="8">The sequence shown here is derived from an EMBL/GenBank/DDBJ whole genome shotgun (WGS) entry which is preliminary data.</text>
</comment>
<keyword evidence="9" id="KW-1185">Reference proteome</keyword>
<reference evidence="9" key="1">
    <citation type="submission" date="2017-05" db="EMBL/GenBank/DDBJ databases">
        <authorList>
            <person name="Macchi M."/>
            <person name="Festa S."/>
            <person name="Coppotelli B.M."/>
            <person name="Morelli I.S."/>
        </authorList>
    </citation>
    <scope>NUCLEOTIDE SEQUENCE [LARGE SCALE GENOMIC DNA]</scope>
    <source>
        <strain evidence="9">I</strain>
    </source>
</reference>
<dbReference type="AlphaFoldDB" id="A0A211Z097"/>
<keyword evidence="5 7" id="KW-1133">Transmembrane helix</keyword>
<dbReference type="GO" id="GO:0005886">
    <property type="term" value="C:plasma membrane"/>
    <property type="evidence" value="ECO:0007669"/>
    <property type="project" value="UniProtKB-SubCell"/>
</dbReference>
<dbReference type="Proteomes" id="UP000196655">
    <property type="component" value="Unassembled WGS sequence"/>
</dbReference>
<dbReference type="RefSeq" id="WP_088157065.1">
    <property type="nucleotide sequence ID" value="NZ_NHON01000127.1"/>
</dbReference>
<dbReference type="InterPro" id="IPR051907">
    <property type="entry name" value="DoxX-like_oxidoreductase"/>
</dbReference>
<comment type="subcellular location">
    <subcellularLocation>
        <location evidence="1">Cell membrane</location>
        <topology evidence="1">Multi-pass membrane protein</topology>
    </subcellularLocation>
</comment>
<sequence length="147" mass="15376">MSSTMVVHNTERNSGLDLIQLAGRLCLALVFFAAGLSKIPEWASMVAMVQGRGLPQPELLLGAAAALQIVAGAFLLLGWHTRLAALALAGFTIVATVLFHPFWESAPSRFELDFAIFMSNLAVLGGLLFIAGTGGGRHSLDSGPGEG</sequence>
<dbReference type="STRING" id="1122125.GCA_000423185_05574"/>
<comment type="similarity">
    <text evidence="2">Belongs to the DoxX family.</text>
</comment>
<dbReference type="PANTHER" id="PTHR33452:SF1">
    <property type="entry name" value="INNER MEMBRANE PROTEIN YPHA-RELATED"/>
    <property type="match status" value="1"/>
</dbReference>
<dbReference type="PANTHER" id="PTHR33452">
    <property type="entry name" value="OXIDOREDUCTASE CATD-RELATED"/>
    <property type="match status" value="1"/>
</dbReference>